<dbReference type="RefSeq" id="WP_079686979.1">
    <property type="nucleotide sequence ID" value="NZ_FUZU01000001.1"/>
</dbReference>
<sequence>MGILKVKYSELFKVSVAQPFYQNAVCPKYTTDPRPDLEFIPTKECIQRMSHLNLLYKKEDQHGGFTVWGSIEGTSGGNDLLKFKPMKTDTLTFLVLLRNPSLANFNDLPQTSLAQAYYFTNQLIDLAASRDDLHLSNDPLGVKSADTIRVTFGTYTYTSMVPVAPGTARVKHLPSGREMLPKSLLTESGKSYLIFDLSSLAPGKCQLLIGGIITEEFYYGGVVADVPIFGIVDFSLDPALQANYRIVEPDGSITPQRPAYRLRFISRQTLWRYRLILQPNSPLFLEMAALSPADKTDFINRLNIVSNDTTILFTGNHISDTVFEFISTSPIQLREKYLSSTGGPHDALSFTLKKYLGDPRESAVRSNLPYPATDRVDATASPTIYSDILLTL</sequence>
<gene>
    <name evidence="1" type="ORF">SAMN05660236_2537</name>
</gene>
<organism evidence="1 2">
    <name type="scientific">Ohtaekwangia koreensis</name>
    <dbReference type="NCBI Taxonomy" id="688867"/>
    <lineage>
        <taxon>Bacteria</taxon>
        <taxon>Pseudomonadati</taxon>
        <taxon>Bacteroidota</taxon>
        <taxon>Cytophagia</taxon>
        <taxon>Cytophagales</taxon>
        <taxon>Fulvivirgaceae</taxon>
        <taxon>Ohtaekwangia</taxon>
    </lineage>
</organism>
<evidence type="ECO:0000313" key="1">
    <source>
        <dbReference type="EMBL" id="SKC66429.1"/>
    </source>
</evidence>
<dbReference type="OrthoDB" id="977410at2"/>
<keyword evidence="2" id="KW-1185">Reference proteome</keyword>
<dbReference type="Proteomes" id="UP000190961">
    <property type="component" value="Unassembled WGS sequence"/>
</dbReference>
<protein>
    <submittedName>
        <fullName evidence="1">Uncharacterized protein</fullName>
    </submittedName>
</protein>
<dbReference type="AlphaFoldDB" id="A0A1T5KSQ8"/>
<dbReference type="EMBL" id="FUZU01000001">
    <property type="protein sequence ID" value="SKC66429.1"/>
    <property type="molecule type" value="Genomic_DNA"/>
</dbReference>
<evidence type="ECO:0000313" key="2">
    <source>
        <dbReference type="Proteomes" id="UP000190961"/>
    </source>
</evidence>
<accession>A0A1T5KSQ8</accession>
<name>A0A1T5KSQ8_9BACT</name>
<dbReference type="STRING" id="688867.SAMN05660236_2537"/>
<proteinExistence type="predicted"/>
<reference evidence="1 2" key="1">
    <citation type="submission" date="2017-02" db="EMBL/GenBank/DDBJ databases">
        <authorList>
            <person name="Peterson S.W."/>
        </authorList>
    </citation>
    <scope>NUCLEOTIDE SEQUENCE [LARGE SCALE GENOMIC DNA]</scope>
    <source>
        <strain evidence="1 2">DSM 25262</strain>
    </source>
</reference>